<dbReference type="EMBL" id="AP005419">
    <property type="protein sequence ID" value="BAD38094.1"/>
    <property type="molecule type" value="Genomic_DNA"/>
</dbReference>
<name>Q67U61_ORYSJ</name>
<sequence>MVGRGLEGRRPRGGMEREVKGGVDGLGGEERHGRHGWSSHRPPHYNNTLM</sequence>
<protein>
    <submittedName>
        <fullName evidence="3">Uncharacterized protein</fullName>
    </submittedName>
</protein>
<feature type="region of interest" description="Disordered" evidence="1">
    <location>
        <begin position="1"/>
        <end position="50"/>
    </location>
</feature>
<feature type="compositionally biased region" description="Basic and acidic residues" evidence="1">
    <location>
        <begin position="1"/>
        <end position="21"/>
    </location>
</feature>
<evidence type="ECO:0000313" key="3">
    <source>
        <dbReference type="EMBL" id="BAD38310.1"/>
    </source>
</evidence>
<dbReference type="EMBL" id="AP005720">
    <property type="protein sequence ID" value="BAD38310.1"/>
    <property type="molecule type" value="Genomic_DNA"/>
</dbReference>
<reference evidence="4" key="4">
    <citation type="journal article" date="2008" name="Nucleic Acids Res.">
        <title>The rice annotation project database (RAP-DB): 2008 update.</title>
        <authorList>
            <consortium name="The rice annotation project (RAP)"/>
        </authorList>
    </citation>
    <scope>GENOME REANNOTATION</scope>
    <source>
        <strain evidence="4">cv. Nipponbare</strain>
    </source>
</reference>
<reference evidence="4" key="3">
    <citation type="journal article" date="2005" name="Nature">
        <title>The map-based sequence of the rice genome.</title>
        <authorList>
            <consortium name="International rice genome sequencing project (IRGSP)"/>
            <person name="Matsumoto T."/>
            <person name="Wu J."/>
            <person name="Kanamori H."/>
            <person name="Katayose Y."/>
            <person name="Fujisawa M."/>
            <person name="Namiki N."/>
            <person name="Mizuno H."/>
            <person name="Yamamoto K."/>
            <person name="Antonio B.A."/>
            <person name="Baba T."/>
            <person name="Sakata K."/>
            <person name="Nagamura Y."/>
            <person name="Aoki H."/>
            <person name="Arikawa K."/>
            <person name="Arita K."/>
            <person name="Bito T."/>
            <person name="Chiden Y."/>
            <person name="Fujitsuka N."/>
            <person name="Fukunaka R."/>
            <person name="Hamada M."/>
            <person name="Harada C."/>
            <person name="Hayashi A."/>
            <person name="Hijishita S."/>
            <person name="Honda M."/>
            <person name="Hosokawa S."/>
            <person name="Ichikawa Y."/>
            <person name="Idonuma A."/>
            <person name="Iijima M."/>
            <person name="Ikeda M."/>
            <person name="Ikeno M."/>
            <person name="Ito K."/>
            <person name="Ito S."/>
            <person name="Ito T."/>
            <person name="Ito Y."/>
            <person name="Ito Y."/>
            <person name="Iwabuchi A."/>
            <person name="Kamiya K."/>
            <person name="Karasawa W."/>
            <person name="Kurita K."/>
            <person name="Katagiri S."/>
            <person name="Kikuta A."/>
            <person name="Kobayashi H."/>
            <person name="Kobayashi N."/>
            <person name="Machita K."/>
            <person name="Maehara T."/>
            <person name="Masukawa M."/>
            <person name="Mizubayashi T."/>
            <person name="Mukai Y."/>
            <person name="Nagasaki H."/>
            <person name="Nagata Y."/>
            <person name="Naito S."/>
            <person name="Nakashima M."/>
            <person name="Nakama Y."/>
            <person name="Nakamichi Y."/>
            <person name="Nakamura M."/>
            <person name="Meguro A."/>
            <person name="Negishi M."/>
            <person name="Ohta I."/>
            <person name="Ohta T."/>
            <person name="Okamoto M."/>
            <person name="Ono N."/>
            <person name="Saji S."/>
            <person name="Sakaguchi M."/>
            <person name="Sakai K."/>
            <person name="Shibata M."/>
            <person name="Shimokawa T."/>
            <person name="Song J."/>
            <person name="Takazaki Y."/>
            <person name="Terasawa K."/>
            <person name="Tsugane M."/>
            <person name="Tsuji K."/>
            <person name="Ueda S."/>
            <person name="Waki K."/>
            <person name="Yamagata H."/>
            <person name="Yamamoto M."/>
            <person name="Yamamoto S."/>
            <person name="Yamane H."/>
            <person name="Yoshiki S."/>
            <person name="Yoshihara R."/>
            <person name="Yukawa K."/>
            <person name="Zhong H."/>
            <person name="Yano M."/>
            <person name="Yuan Q."/>
            <person name="Ouyang S."/>
            <person name="Liu J."/>
            <person name="Jones K.M."/>
            <person name="Gansberger K."/>
            <person name="Moffat K."/>
            <person name="Hill J."/>
            <person name="Bera J."/>
            <person name="Fadrosh D."/>
            <person name="Jin S."/>
            <person name="Johri S."/>
            <person name="Kim M."/>
            <person name="Overton L."/>
            <person name="Reardon M."/>
            <person name="Tsitrin T."/>
            <person name="Vuong H."/>
            <person name="Weaver B."/>
            <person name="Ciecko A."/>
            <person name="Tallon L."/>
            <person name="Jackson J."/>
            <person name="Pai G."/>
            <person name="Aken S.V."/>
            <person name="Utterback T."/>
            <person name="Reidmuller S."/>
            <person name="Feldblyum T."/>
            <person name="Hsiao J."/>
            <person name="Zismann V."/>
            <person name="Iobst S."/>
            <person name="de Vazeille A.R."/>
            <person name="Buell C.R."/>
            <person name="Ying K."/>
            <person name="Li Y."/>
            <person name="Lu T."/>
            <person name="Huang Y."/>
            <person name="Zhao Q."/>
            <person name="Feng Q."/>
            <person name="Zhang L."/>
            <person name="Zhu J."/>
            <person name="Weng Q."/>
            <person name="Mu J."/>
            <person name="Lu Y."/>
            <person name="Fan D."/>
            <person name="Liu Y."/>
            <person name="Guan J."/>
            <person name="Zhang Y."/>
            <person name="Yu S."/>
            <person name="Liu X."/>
            <person name="Zhang Y."/>
            <person name="Hong G."/>
            <person name="Han B."/>
            <person name="Choisne N."/>
            <person name="Demange N."/>
            <person name="Orjeda G."/>
            <person name="Samain S."/>
            <person name="Cattolico L."/>
            <person name="Pelletier E."/>
            <person name="Couloux A."/>
            <person name="Segurens B."/>
            <person name="Wincker P."/>
            <person name="D'Hont A."/>
            <person name="Scarpelli C."/>
            <person name="Weissenbach J."/>
            <person name="Salanoubat M."/>
            <person name="Quetier F."/>
            <person name="Yu Y."/>
            <person name="Kim H.R."/>
            <person name="Rambo T."/>
            <person name="Currie J."/>
            <person name="Collura K."/>
            <person name="Luo M."/>
            <person name="Yang T."/>
            <person name="Ammiraju J.S.S."/>
            <person name="Engler F."/>
            <person name="Soderlund C."/>
            <person name="Wing R.A."/>
            <person name="Palmer L.E."/>
            <person name="de la Bastide M."/>
            <person name="Spiegel L."/>
            <person name="Nascimento L."/>
            <person name="Zutavern T."/>
            <person name="O'Shaughnessy A."/>
            <person name="Dike S."/>
            <person name="Dedhia N."/>
            <person name="Preston R."/>
            <person name="Balija V."/>
            <person name="McCombie W.R."/>
            <person name="Chow T."/>
            <person name="Chen H."/>
            <person name="Chung M."/>
            <person name="Chen C."/>
            <person name="Shaw J."/>
            <person name="Wu H."/>
            <person name="Hsiao K."/>
            <person name="Chao Y."/>
            <person name="Chu M."/>
            <person name="Cheng C."/>
            <person name="Hour A."/>
            <person name="Lee P."/>
            <person name="Lin S."/>
            <person name="Lin Y."/>
            <person name="Liou J."/>
            <person name="Liu S."/>
            <person name="Hsing Y."/>
            <person name="Raghuvanshi S."/>
            <person name="Mohanty A."/>
            <person name="Bharti A.K."/>
            <person name="Gaur A."/>
            <person name="Gupta V."/>
            <person name="Kumar D."/>
            <person name="Ravi V."/>
            <person name="Vij S."/>
            <person name="Kapur A."/>
            <person name="Khurana P."/>
            <person name="Khurana P."/>
            <person name="Khurana J.P."/>
            <person name="Tyagi A.K."/>
            <person name="Gaikwad K."/>
            <person name="Singh A."/>
            <person name="Dalal V."/>
            <person name="Srivastava S."/>
            <person name="Dixit A."/>
            <person name="Pal A.K."/>
            <person name="Ghazi I.A."/>
            <person name="Yadav M."/>
            <person name="Pandit A."/>
            <person name="Bhargava A."/>
            <person name="Sureshbabu K."/>
            <person name="Batra K."/>
            <person name="Sharma T.R."/>
            <person name="Mohapatra T."/>
            <person name="Singh N.K."/>
            <person name="Messing J."/>
            <person name="Nelson A.B."/>
            <person name="Fuks G."/>
            <person name="Kavchok S."/>
            <person name="Keizer G."/>
            <person name="Linton E."/>
            <person name="Llaca V."/>
            <person name="Song R."/>
            <person name="Tanyolac B."/>
            <person name="Young S."/>
            <person name="Ho-Il K."/>
            <person name="Hahn J.H."/>
            <person name="Sangsakoo G."/>
            <person name="Vanavichit A."/>
            <person name="de Mattos Luiz.A.T."/>
            <person name="Zimmer P.D."/>
            <person name="Malone G."/>
            <person name="Dellagostin O."/>
            <person name="de Oliveira A.C."/>
            <person name="Bevan M."/>
            <person name="Bancroft I."/>
            <person name="Minx P."/>
            <person name="Cordum H."/>
            <person name="Wilson R."/>
            <person name="Cheng Z."/>
            <person name="Jin W."/>
            <person name="Jiang J."/>
            <person name="Leong S.A."/>
            <person name="Iwama H."/>
            <person name="Gojobori T."/>
            <person name="Itoh T."/>
            <person name="Niimura Y."/>
            <person name="Fujii Y."/>
            <person name="Habara T."/>
            <person name="Sakai H."/>
            <person name="Sato Y."/>
            <person name="Wilson G."/>
            <person name="Kumar K."/>
            <person name="McCouch S."/>
            <person name="Juretic N."/>
            <person name="Hoen D."/>
            <person name="Wright S."/>
            <person name="Bruskiewich R."/>
            <person name="Bureau T."/>
            <person name="Miyao A."/>
            <person name="Hirochika H."/>
            <person name="Nishikawa T."/>
            <person name="Kadowaki K."/>
            <person name="Sugiura M."/>
            <person name="Burr B."/>
            <person name="Sasaki T."/>
        </authorList>
    </citation>
    <scope>NUCLEOTIDE SEQUENCE [LARGE SCALE GENOMIC DNA]</scope>
    <source>
        <strain evidence="4">cv. Nipponbare</strain>
    </source>
</reference>
<dbReference type="Proteomes" id="UP000000763">
    <property type="component" value="Chromosome 9"/>
</dbReference>
<accession>Q67U61</accession>
<proteinExistence type="predicted"/>
<reference evidence="2" key="1">
    <citation type="submission" date="2002-06" db="EMBL/GenBank/DDBJ databases">
        <title>Oryza sativa nipponbare(GA3) genomic DNA, chromosome 9, PAC clone:P0046G12.</title>
        <authorList>
            <person name="Sasaki T."/>
            <person name="Matsumoto T."/>
            <person name="Katayose Y."/>
        </authorList>
    </citation>
    <scope>NUCLEOTIDE SEQUENCE</scope>
</reference>
<dbReference type="AlphaFoldDB" id="Q67U61"/>
<feature type="compositionally biased region" description="Basic residues" evidence="1">
    <location>
        <begin position="33"/>
        <end position="43"/>
    </location>
</feature>
<evidence type="ECO:0000256" key="1">
    <source>
        <dbReference type="SAM" id="MobiDB-lite"/>
    </source>
</evidence>
<gene>
    <name evidence="3" type="ORF">OJ1123_B08.6</name>
    <name evidence="2" type="ORF">P0046G12.49</name>
</gene>
<evidence type="ECO:0000313" key="2">
    <source>
        <dbReference type="EMBL" id="BAD38094.1"/>
    </source>
</evidence>
<evidence type="ECO:0000313" key="4">
    <source>
        <dbReference type="Proteomes" id="UP000000763"/>
    </source>
</evidence>
<organism evidence="3 4">
    <name type="scientific">Oryza sativa subsp. japonica</name>
    <name type="common">Rice</name>
    <dbReference type="NCBI Taxonomy" id="39947"/>
    <lineage>
        <taxon>Eukaryota</taxon>
        <taxon>Viridiplantae</taxon>
        <taxon>Streptophyta</taxon>
        <taxon>Embryophyta</taxon>
        <taxon>Tracheophyta</taxon>
        <taxon>Spermatophyta</taxon>
        <taxon>Magnoliopsida</taxon>
        <taxon>Liliopsida</taxon>
        <taxon>Poales</taxon>
        <taxon>Poaceae</taxon>
        <taxon>BOP clade</taxon>
        <taxon>Oryzoideae</taxon>
        <taxon>Oryzeae</taxon>
        <taxon>Oryzinae</taxon>
        <taxon>Oryza</taxon>
        <taxon>Oryza sativa</taxon>
    </lineage>
</organism>
<reference evidence="3" key="2">
    <citation type="submission" date="2002-09" db="EMBL/GenBank/DDBJ databases">
        <title>Oryza sativa nipponbare(GA3) genomic DNA, chromosome 9, BAC clone:OJ1123_B08.</title>
        <authorList>
            <person name="Sasaki T."/>
            <person name="Matsumoto T."/>
            <person name="Hattori M."/>
            <person name="Sakaki Y."/>
            <person name="Katayose Y."/>
        </authorList>
    </citation>
    <scope>NUCLEOTIDE SEQUENCE</scope>
</reference>